<dbReference type="InterPro" id="IPR015797">
    <property type="entry name" value="NUDIX_hydrolase-like_dom_sf"/>
</dbReference>
<dbReference type="SUPFAM" id="SSF55811">
    <property type="entry name" value="Nudix"/>
    <property type="match status" value="1"/>
</dbReference>
<dbReference type="EMBL" id="CAKOGP040000001">
    <property type="protein sequence ID" value="CAJ1905430.1"/>
    <property type="molecule type" value="Genomic_DNA"/>
</dbReference>
<dbReference type="AlphaFoldDB" id="A0AAD2CC59"/>
<dbReference type="Proteomes" id="UP001295423">
    <property type="component" value="Unassembled WGS sequence"/>
</dbReference>
<proteinExistence type="predicted"/>
<dbReference type="PROSITE" id="PS00893">
    <property type="entry name" value="NUDIX_BOX"/>
    <property type="match status" value="1"/>
</dbReference>
<name>A0AAD2CC59_9STRA</name>
<evidence type="ECO:0000313" key="5">
    <source>
        <dbReference type="Proteomes" id="UP001295423"/>
    </source>
</evidence>
<feature type="domain" description="Nudix hydrolase" evidence="3">
    <location>
        <begin position="89"/>
        <end position="221"/>
    </location>
</feature>
<evidence type="ECO:0000256" key="1">
    <source>
        <dbReference type="ARBA" id="ARBA00022801"/>
    </source>
</evidence>
<comment type="caution">
    <text evidence="4">The sequence shown here is derived from an EMBL/GenBank/DDBJ whole genome shotgun (WGS) entry which is preliminary data.</text>
</comment>
<evidence type="ECO:0000256" key="2">
    <source>
        <dbReference type="SAM" id="Phobius"/>
    </source>
</evidence>
<gene>
    <name evidence="4" type="ORF">CYCCA115_LOCUS430</name>
</gene>
<dbReference type="PANTHER" id="PTHR43736">
    <property type="entry name" value="ADP-RIBOSE PYROPHOSPHATASE"/>
    <property type="match status" value="1"/>
</dbReference>
<dbReference type="Gene3D" id="3.90.79.10">
    <property type="entry name" value="Nucleoside Triphosphate Pyrophosphohydrolase"/>
    <property type="match status" value="1"/>
</dbReference>
<protein>
    <recommendedName>
        <fullName evidence="3">Nudix hydrolase domain-containing protein</fullName>
    </recommendedName>
</protein>
<accession>A0AAD2CC59</accession>
<dbReference type="Pfam" id="PF00293">
    <property type="entry name" value="NUDIX"/>
    <property type="match status" value="1"/>
</dbReference>
<feature type="transmembrane region" description="Helical" evidence="2">
    <location>
        <begin position="21"/>
        <end position="40"/>
    </location>
</feature>
<dbReference type="PANTHER" id="PTHR43736:SF5">
    <property type="entry name" value="NUDIX HYDROLASE DOMAIN-CONTAINING PROTEIN"/>
    <property type="match status" value="1"/>
</dbReference>
<evidence type="ECO:0000259" key="3">
    <source>
        <dbReference type="PROSITE" id="PS51462"/>
    </source>
</evidence>
<keyword evidence="2" id="KW-0472">Membrane</keyword>
<sequence length="246" mass="28074">MLFHRKHDKRIRRQDDMTSGNTMFKISLSLNVLLMLYFFFSPSKDGGIGTTTYNSVDQTIGKAMVWHGGHPNEARAGSCWCGKDDGYCMCTPNVAIDLIIRSGDNHVWLVRRKDTDQLAIMGGFVDVNETAEHAVKRELMEEMGVDLKEPPKLFGVYSDPRRDNRRRNISLVYAVYLHEEIHPKAGDDAKEVKKLSLDDVEKHEFFSDHKTILLDYRRFIRQQSPILDTTGDFAADITRSTCVANS</sequence>
<dbReference type="InterPro" id="IPR020084">
    <property type="entry name" value="NUDIX_hydrolase_CS"/>
</dbReference>
<organism evidence="4 5">
    <name type="scientific">Cylindrotheca closterium</name>
    <dbReference type="NCBI Taxonomy" id="2856"/>
    <lineage>
        <taxon>Eukaryota</taxon>
        <taxon>Sar</taxon>
        <taxon>Stramenopiles</taxon>
        <taxon>Ochrophyta</taxon>
        <taxon>Bacillariophyta</taxon>
        <taxon>Bacillariophyceae</taxon>
        <taxon>Bacillariophycidae</taxon>
        <taxon>Bacillariales</taxon>
        <taxon>Bacillariaceae</taxon>
        <taxon>Cylindrotheca</taxon>
    </lineage>
</organism>
<keyword evidence="1" id="KW-0378">Hydrolase</keyword>
<dbReference type="InterPro" id="IPR000086">
    <property type="entry name" value="NUDIX_hydrolase_dom"/>
</dbReference>
<dbReference type="GO" id="GO:0016787">
    <property type="term" value="F:hydrolase activity"/>
    <property type="evidence" value="ECO:0007669"/>
    <property type="project" value="UniProtKB-KW"/>
</dbReference>
<keyword evidence="2" id="KW-1133">Transmembrane helix</keyword>
<keyword evidence="2" id="KW-0812">Transmembrane</keyword>
<dbReference type="PROSITE" id="PS51462">
    <property type="entry name" value="NUDIX"/>
    <property type="match status" value="1"/>
</dbReference>
<keyword evidence="5" id="KW-1185">Reference proteome</keyword>
<evidence type="ECO:0000313" key="4">
    <source>
        <dbReference type="EMBL" id="CAJ1905430.1"/>
    </source>
</evidence>
<dbReference type="CDD" id="cd18873">
    <property type="entry name" value="NUDIX_NadM_like"/>
    <property type="match status" value="1"/>
</dbReference>
<reference evidence="4" key="1">
    <citation type="submission" date="2023-08" db="EMBL/GenBank/DDBJ databases">
        <authorList>
            <person name="Audoor S."/>
            <person name="Bilcke G."/>
        </authorList>
    </citation>
    <scope>NUCLEOTIDE SEQUENCE</scope>
</reference>